<proteinExistence type="inferred from homology"/>
<dbReference type="InterPro" id="IPR050740">
    <property type="entry name" value="Aldehyde_DH_Superfamily"/>
</dbReference>
<dbReference type="PANTHER" id="PTHR43353:SF6">
    <property type="entry name" value="CYTOPLASMIC ALDEHYDE DEHYDROGENASE (EUROFUNG)"/>
    <property type="match status" value="1"/>
</dbReference>
<dbReference type="Pfam" id="PF00171">
    <property type="entry name" value="Aldedh"/>
    <property type="match status" value="1"/>
</dbReference>
<dbReference type="InterPro" id="IPR015590">
    <property type="entry name" value="Aldehyde_DH_dom"/>
</dbReference>
<name>A0AAV9N471_9EURO</name>
<feature type="active site" evidence="2">
    <location>
        <position position="261"/>
    </location>
</feature>
<comment type="caution">
    <text evidence="5">The sequence shown here is derived from an EMBL/GenBank/DDBJ whole genome shotgun (WGS) entry which is preliminary data.</text>
</comment>
<accession>A0AAV9N471</accession>
<keyword evidence="1 3" id="KW-0560">Oxidoreductase</keyword>
<dbReference type="PROSITE" id="PS00687">
    <property type="entry name" value="ALDEHYDE_DEHYDR_GLU"/>
    <property type="match status" value="1"/>
</dbReference>
<evidence type="ECO:0000256" key="3">
    <source>
        <dbReference type="RuleBase" id="RU003345"/>
    </source>
</evidence>
<dbReference type="GO" id="GO:0004777">
    <property type="term" value="F:succinate-semialdehyde dehydrogenase (NAD+) activity"/>
    <property type="evidence" value="ECO:0007669"/>
    <property type="project" value="TreeGrafter"/>
</dbReference>
<dbReference type="EMBL" id="JAVRRD010000021">
    <property type="protein sequence ID" value="KAK5048711.1"/>
    <property type="molecule type" value="Genomic_DNA"/>
</dbReference>
<keyword evidence="6" id="KW-1185">Reference proteome</keyword>
<sequence>MATNGVPEARFGSSSTIPLWLDGKEITSNSTFEVTSPVTHEVLYSASSASEEDVHKAVDSAQRAFNTWSLTKPRERRDIFLKAAKEFERRRPELKTYIYNETGEASAFFEFEYTGAIETCISIAGLIQVASESAAPTVNDGSAILLKEPWGVVLAISPWNAPYALGIRAVLSPLAMGNTVIFKGPEAAPATAWAITDVLHSAGLPAGCLNTVYHRPSDAAAITSALIVHPAIKKINFTGSTRVGSIIASLAGKNLKPTVLELGGKAPAIICEDADIEKAAFQCTLGAFLHAGQICMSTERILVNSKVLPQFRQAFKEAINTVFSEQGQGVAGQLFSKLPVENNKKLVADAISKGATTLYGDPNYNEPSETKMRPLVLESVKPTMDIYYNESFGPSSSLIVTQSDEEAVAIANDTVYGLSAAVFTENLRRGLRIARRLESGAVHINSMTVHDESSVAHGGYKHSGFGRFNGLDGLNEWVHTKSIFWKD</sequence>
<dbReference type="RefSeq" id="XP_064704070.1">
    <property type="nucleotide sequence ID" value="XM_064849367.1"/>
</dbReference>
<dbReference type="PANTHER" id="PTHR43353">
    <property type="entry name" value="SUCCINATE-SEMIALDEHYDE DEHYDROGENASE, MITOCHONDRIAL"/>
    <property type="match status" value="1"/>
</dbReference>
<protein>
    <recommendedName>
        <fullName evidence="4">Aldehyde dehydrogenase domain-containing protein</fullName>
    </recommendedName>
</protein>
<dbReference type="Gene3D" id="3.40.605.10">
    <property type="entry name" value="Aldehyde Dehydrogenase, Chain A, domain 1"/>
    <property type="match status" value="1"/>
</dbReference>
<dbReference type="GO" id="GO:0009450">
    <property type="term" value="P:gamma-aminobutyric acid catabolic process"/>
    <property type="evidence" value="ECO:0007669"/>
    <property type="project" value="TreeGrafter"/>
</dbReference>
<dbReference type="CDD" id="cd07105">
    <property type="entry name" value="ALDH_SaliADH"/>
    <property type="match status" value="1"/>
</dbReference>
<organism evidence="5 6">
    <name type="scientific">Exophiala bonariae</name>
    <dbReference type="NCBI Taxonomy" id="1690606"/>
    <lineage>
        <taxon>Eukaryota</taxon>
        <taxon>Fungi</taxon>
        <taxon>Dikarya</taxon>
        <taxon>Ascomycota</taxon>
        <taxon>Pezizomycotina</taxon>
        <taxon>Eurotiomycetes</taxon>
        <taxon>Chaetothyriomycetidae</taxon>
        <taxon>Chaetothyriales</taxon>
        <taxon>Herpotrichiellaceae</taxon>
        <taxon>Exophiala</taxon>
    </lineage>
</organism>
<dbReference type="InterPro" id="IPR016163">
    <property type="entry name" value="Ald_DH_C"/>
</dbReference>
<dbReference type="SUPFAM" id="SSF53720">
    <property type="entry name" value="ALDH-like"/>
    <property type="match status" value="1"/>
</dbReference>
<evidence type="ECO:0000313" key="5">
    <source>
        <dbReference type="EMBL" id="KAK5048711.1"/>
    </source>
</evidence>
<gene>
    <name evidence="5" type="ORF">LTR84_005803</name>
</gene>
<evidence type="ECO:0000256" key="1">
    <source>
        <dbReference type="ARBA" id="ARBA00023002"/>
    </source>
</evidence>
<dbReference type="InterPro" id="IPR016161">
    <property type="entry name" value="Ald_DH/histidinol_DH"/>
</dbReference>
<reference evidence="5 6" key="1">
    <citation type="submission" date="2023-08" db="EMBL/GenBank/DDBJ databases">
        <title>Black Yeasts Isolated from many extreme environments.</title>
        <authorList>
            <person name="Coleine C."/>
            <person name="Stajich J.E."/>
            <person name="Selbmann L."/>
        </authorList>
    </citation>
    <scope>NUCLEOTIDE SEQUENCE [LARGE SCALE GENOMIC DNA]</scope>
    <source>
        <strain evidence="5 6">CCFEE 5792</strain>
    </source>
</reference>
<feature type="domain" description="Aldehyde dehydrogenase" evidence="4">
    <location>
        <begin position="29"/>
        <end position="483"/>
    </location>
</feature>
<evidence type="ECO:0000256" key="2">
    <source>
        <dbReference type="PROSITE-ProRule" id="PRU10007"/>
    </source>
</evidence>
<dbReference type="Gene3D" id="3.40.309.10">
    <property type="entry name" value="Aldehyde Dehydrogenase, Chain A, domain 2"/>
    <property type="match status" value="1"/>
</dbReference>
<comment type="similarity">
    <text evidence="3">Belongs to the aldehyde dehydrogenase family.</text>
</comment>
<evidence type="ECO:0000313" key="6">
    <source>
        <dbReference type="Proteomes" id="UP001358417"/>
    </source>
</evidence>
<dbReference type="Proteomes" id="UP001358417">
    <property type="component" value="Unassembled WGS sequence"/>
</dbReference>
<dbReference type="AlphaFoldDB" id="A0AAV9N471"/>
<dbReference type="InterPro" id="IPR016162">
    <property type="entry name" value="Ald_DH_N"/>
</dbReference>
<dbReference type="InterPro" id="IPR029510">
    <property type="entry name" value="Ald_DH_CS_GLU"/>
</dbReference>
<dbReference type="GeneID" id="89973977"/>
<evidence type="ECO:0000259" key="4">
    <source>
        <dbReference type="Pfam" id="PF00171"/>
    </source>
</evidence>